<dbReference type="Proteomes" id="UP000250572">
    <property type="component" value="Unassembled WGS sequence"/>
</dbReference>
<protein>
    <submittedName>
        <fullName evidence="1">Uncharacterized protein</fullName>
    </submittedName>
</protein>
<accession>A0A315USS3</accession>
<gene>
    <name evidence="1" type="ORF">CCH79_00014347</name>
</gene>
<dbReference type="STRING" id="33528.ENSGAFP00000008518"/>
<sequence>MSLGIQWLARECYALSSDAINVARCCGSTGAKHNPHIEALVLVPVVAGLTPSLATVTTKMADAMEEYEKEAGCVPILHPEVSSGSSTPLHGDMNTPKTGSVGAARCFSGPLLETPNAPCITTDGGGAAEKKPSPAENTDLVKERIGSWHAPLAAVLFHYLVCDQQAERPGLDPGIAFNKSLETEAGGFLVLILVFPRSRRTIEEETAKRLGSSDDGPWQHTLG</sequence>
<name>A0A315USS3_GAMAF</name>
<reference evidence="1 2" key="1">
    <citation type="journal article" date="2018" name="G3 (Bethesda)">
        <title>A High-Quality Reference Genome for the Invasive Mosquitofish Gambusia affinis Using a Chicago Library.</title>
        <authorList>
            <person name="Hoffberg S.L."/>
            <person name="Troendle N.J."/>
            <person name="Glenn T.C."/>
            <person name="Mahmud O."/>
            <person name="Louha S."/>
            <person name="Chalopin D."/>
            <person name="Bennetzen J.L."/>
            <person name="Mauricio R."/>
        </authorList>
    </citation>
    <scope>NUCLEOTIDE SEQUENCE [LARGE SCALE GENOMIC DNA]</scope>
    <source>
        <strain evidence="1">NE01/NJP1002.9</strain>
        <tissue evidence="1">Muscle</tissue>
    </source>
</reference>
<dbReference type="AlphaFoldDB" id="A0A315USS3"/>
<evidence type="ECO:0000313" key="1">
    <source>
        <dbReference type="EMBL" id="PWA14699.1"/>
    </source>
</evidence>
<dbReference type="EMBL" id="NHOQ01002778">
    <property type="protein sequence ID" value="PWA14699.1"/>
    <property type="molecule type" value="Genomic_DNA"/>
</dbReference>
<organism evidence="1 2">
    <name type="scientific">Gambusia affinis</name>
    <name type="common">Western mosquitofish</name>
    <name type="synonym">Heterandria affinis</name>
    <dbReference type="NCBI Taxonomy" id="33528"/>
    <lineage>
        <taxon>Eukaryota</taxon>
        <taxon>Metazoa</taxon>
        <taxon>Chordata</taxon>
        <taxon>Craniata</taxon>
        <taxon>Vertebrata</taxon>
        <taxon>Euteleostomi</taxon>
        <taxon>Actinopterygii</taxon>
        <taxon>Neopterygii</taxon>
        <taxon>Teleostei</taxon>
        <taxon>Neoteleostei</taxon>
        <taxon>Acanthomorphata</taxon>
        <taxon>Ovalentaria</taxon>
        <taxon>Atherinomorphae</taxon>
        <taxon>Cyprinodontiformes</taxon>
        <taxon>Poeciliidae</taxon>
        <taxon>Poeciliinae</taxon>
        <taxon>Gambusia</taxon>
    </lineage>
</organism>
<keyword evidence="2" id="KW-1185">Reference proteome</keyword>
<comment type="caution">
    <text evidence="1">The sequence shown here is derived from an EMBL/GenBank/DDBJ whole genome shotgun (WGS) entry which is preliminary data.</text>
</comment>
<proteinExistence type="predicted"/>
<evidence type="ECO:0000313" key="2">
    <source>
        <dbReference type="Proteomes" id="UP000250572"/>
    </source>
</evidence>